<name>A0ACC3DYE5_9PEZI</name>
<proteinExistence type="predicted"/>
<keyword evidence="2" id="KW-1185">Reference proteome</keyword>
<dbReference type="EMBL" id="JAWDJW010000081">
    <property type="protein sequence ID" value="KAK3081720.1"/>
    <property type="molecule type" value="Genomic_DNA"/>
</dbReference>
<protein>
    <submittedName>
        <fullName evidence="1">Uncharacterized protein</fullName>
    </submittedName>
</protein>
<evidence type="ECO:0000313" key="2">
    <source>
        <dbReference type="Proteomes" id="UP001186974"/>
    </source>
</evidence>
<gene>
    <name evidence="1" type="ORF">LTS18_003438</name>
</gene>
<dbReference type="Proteomes" id="UP001186974">
    <property type="component" value="Unassembled WGS sequence"/>
</dbReference>
<organism evidence="1 2">
    <name type="scientific">Coniosporium uncinatum</name>
    <dbReference type="NCBI Taxonomy" id="93489"/>
    <lineage>
        <taxon>Eukaryota</taxon>
        <taxon>Fungi</taxon>
        <taxon>Dikarya</taxon>
        <taxon>Ascomycota</taxon>
        <taxon>Pezizomycotina</taxon>
        <taxon>Dothideomycetes</taxon>
        <taxon>Dothideomycetes incertae sedis</taxon>
        <taxon>Coniosporium</taxon>
    </lineage>
</organism>
<sequence length="378" mass="41155">MAETEFSEGEEAALAKEPVGKPIAGVTISQEELTEVLKMVDEEASREAEQQRQSQISTEDEAEVVRPPEKGKRKASVVAEQASEVVVDGVTTRGRQGVRKPKKALPETTGHTQPTFRSRKVPKATKRPPKKASLPSAATKPGAVVSKPVERRRKKQIRAATPPPAQSQPATPAGSSPLHILSPNSQKVVQLPERPSPHIAKRQRTAPEPKAPPKYILKSKTFYHNEKVDSWDEFFEVDKLLFNRFTQKADAVARLTAEEAGNLYTVLSRIATIHGSGGSGSQISFSDQKITDHISWAVLLGKVQSMYTAGKKLVTVEVETKAARRSDWQPEPAAPVAVPASTQAKKGSTRPPLLTQSSQPSARAAAERRETLKRSKAV</sequence>
<evidence type="ECO:0000313" key="1">
    <source>
        <dbReference type="EMBL" id="KAK3081720.1"/>
    </source>
</evidence>
<comment type="caution">
    <text evidence="1">The sequence shown here is derived from an EMBL/GenBank/DDBJ whole genome shotgun (WGS) entry which is preliminary data.</text>
</comment>
<reference evidence="1" key="1">
    <citation type="submission" date="2024-09" db="EMBL/GenBank/DDBJ databases">
        <title>Black Yeasts Isolated from many extreme environments.</title>
        <authorList>
            <person name="Coleine C."/>
            <person name="Stajich J.E."/>
            <person name="Selbmann L."/>
        </authorList>
    </citation>
    <scope>NUCLEOTIDE SEQUENCE</scope>
    <source>
        <strain evidence="1">CCFEE 5737</strain>
    </source>
</reference>
<accession>A0ACC3DYE5</accession>